<feature type="signal peptide" evidence="1">
    <location>
        <begin position="1"/>
        <end position="21"/>
    </location>
</feature>
<name>A0A131Z8H6_RHIAP</name>
<dbReference type="AlphaFoldDB" id="A0A131Z8H6"/>
<sequence>MMIKYGCVVMLLSVIIKLSHSEKNLTNASVTIHEEIGNSSDHANETTITPATSIDAVDEENSEQEGVTVSSTNATTEEPHIAHGCPTVDKVTAGILDCSYYCTYVPENNTWLYGFYKNGIYCWADDDGDGKERLPGLCLDGICYPLEHENVTHLPTPPDSMLG</sequence>
<reference evidence="2" key="1">
    <citation type="journal article" date="2016" name="Ticks Tick Borne Dis.">
        <title>De novo assembly and annotation of the salivary gland transcriptome of Rhipicephalus appendiculatus male and female ticks during blood feeding.</title>
        <authorList>
            <person name="de Castro M.H."/>
            <person name="de Klerk D."/>
            <person name="Pienaar R."/>
            <person name="Latif A.A."/>
            <person name="Rees D.J."/>
            <person name="Mans B.J."/>
        </authorList>
    </citation>
    <scope>NUCLEOTIDE SEQUENCE</scope>
    <source>
        <tissue evidence="2">Salivary glands</tissue>
    </source>
</reference>
<accession>A0A131Z8H6</accession>
<protein>
    <submittedName>
        <fullName evidence="2">Basic tail secreted protein</fullName>
    </submittedName>
</protein>
<feature type="chain" id="PRO_5007287025" evidence="1">
    <location>
        <begin position="22"/>
        <end position="163"/>
    </location>
</feature>
<dbReference type="EMBL" id="GEDV01001791">
    <property type="protein sequence ID" value="JAP86766.1"/>
    <property type="molecule type" value="Transcribed_RNA"/>
</dbReference>
<evidence type="ECO:0000313" key="2">
    <source>
        <dbReference type="EMBL" id="JAP86766.1"/>
    </source>
</evidence>
<evidence type="ECO:0000256" key="1">
    <source>
        <dbReference type="SAM" id="SignalP"/>
    </source>
</evidence>
<proteinExistence type="predicted"/>
<organism evidence="2">
    <name type="scientific">Rhipicephalus appendiculatus</name>
    <name type="common">Brown ear tick</name>
    <dbReference type="NCBI Taxonomy" id="34631"/>
    <lineage>
        <taxon>Eukaryota</taxon>
        <taxon>Metazoa</taxon>
        <taxon>Ecdysozoa</taxon>
        <taxon>Arthropoda</taxon>
        <taxon>Chelicerata</taxon>
        <taxon>Arachnida</taxon>
        <taxon>Acari</taxon>
        <taxon>Parasitiformes</taxon>
        <taxon>Ixodida</taxon>
        <taxon>Ixodoidea</taxon>
        <taxon>Ixodidae</taxon>
        <taxon>Rhipicephalinae</taxon>
        <taxon>Rhipicephalus</taxon>
        <taxon>Rhipicephalus</taxon>
    </lineage>
</organism>
<keyword evidence="1" id="KW-0732">Signal</keyword>